<reference evidence="1 2" key="1">
    <citation type="submission" date="2020-07" db="EMBL/GenBank/DDBJ databases">
        <title>Genomic Encyclopedia of Type Strains, Phase IV (KMG-IV): sequencing the most valuable type-strain genomes for metagenomic binning, comparative biology and taxonomic classification.</title>
        <authorList>
            <person name="Goeker M."/>
        </authorList>
    </citation>
    <scope>NUCLEOTIDE SEQUENCE [LARGE SCALE GENOMIC DNA]</scope>
    <source>
        <strain evidence="1 2">DSM 15730</strain>
    </source>
</reference>
<name>A0A7V9Z6Y7_9BACL</name>
<gene>
    <name evidence="1" type="ORF">HNR31_001995</name>
</gene>
<evidence type="ECO:0000313" key="1">
    <source>
        <dbReference type="EMBL" id="MBA2875222.1"/>
    </source>
</evidence>
<protein>
    <submittedName>
        <fullName evidence="1">Uncharacterized protein</fullName>
    </submittedName>
</protein>
<dbReference type="RefSeq" id="WP_181556051.1">
    <property type="nucleotide sequence ID" value="NZ_JACDUT010000005.1"/>
</dbReference>
<organism evidence="1 2">
    <name type="scientific">Thermaerobacillus caldiproteolyticus</name>
    <dbReference type="NCBI Taxonomy" id="247480"/>
    <lineage>
        <taxon>Bacteria</taxon>
        <taxon>Bacillati</taxon>
        <taxon>Bacillota</taxon>
        <taxon>Bacilli</taxon>
        <taxon>Bacillales</taxon>
        <taxon>Anoxybacillaceae</taxon>
        <taxon>Thermaerobacillus</taxon>
    </lineage>
</organism>
<dbReference type="AlphaFoldDB" id="A0A7V9Z6Y7"/>
<evidence type="ECO:0000313" key="2">
    <source>
        <dbReference type="Proteomes" id="UP000523087"/>
    </source>
</evidence>
<proteinExistence type="predicted"/>
<dbReference type="Proteomes" id="UP000523087">
    <property type="component" value="Unassembled WGS sequence"/>
</dbReference>
<comment type="caution">
    <text evidence="1">The sequence shown here is derived from an EMBL/GenBank/DDBJ whole genome shotgun (WGS) entry which is preliminary data.</text>
</comment>
<sequence length="65" mass="7551">MTYQVHSHKMIRQRLLACHVKTKPAYAEAPAMVLFVEGDGVVPHMQRHEQKYKEQKVAVVHKGRK</sequence>
<keyword evidence="2" id="KW-1185">Reference proteome</keyword>
<accession>A0A7V9Z6Y7</accession>
<dbReference type="EMBL" id="JACDUT010000005">
    <property type="protein sequence ID" value="MBA2875222.1"/>
    <property type="molecule type" value="Genomic_DNA"/>
</dbReference>